<feature type="region of interest" description="Disordered" evidence="1">
    <location>
        <begin position="1"/>
        <end position="21"/>
    </location>
</feature>
<dbReference type="Gramene" id="PGSC0003DMT400086908">
    <property type="protein sequence ID" value="PGSC0003DMT400086908"/>
    <property type="gene ID" value="PGSC0003DMG400036479"/>
</dbReference>
<organism evidence="2 3">
    <name type="scientific">Solanum tuberosum</name>
    <name type="common">Potato</name>
    <dbReference type="NCBI Taxonomy" id="4113"/>
    <lineage>
        <taxon>Eukaryota</taxon>
        <taxon>Viridiplantae</taxon>
        <taxon>Streptophyta</taxon>
        <taxon>Embryophyta</taxon>
        <taxon>Tracheophyta</taxon>
        <taxon>Spermatophyta</taxon>
        <taxon>Magnoliopsida</taxon>
        <taxon>eudicotyledons</taxon>
        <taxon>Gunneridae</taxon>
        <taxon>Pentapetalae</taxon>
        <taxon>asterids</taxon>
        <taxon>lamiids</taxon>
        <taxon>Solanales</taxon>
        <taxon>Solanaceae</taxon>
        <taxon>Solanoideae</taxon>
        <taxon>Solaneae</taxon>
        <taxon>Solanum</taxon>
    </lineage>
</organism>
<dbReference type="AlphaFoldDB" id="M1DCR7"/>
<dbReference type="Proteomes" id="UP000011115">
    <property type="component" value="Unassembled WGS sequence"/>
</dbReference>
<dbReference type="InParanoid" id="M1DCR7"/>
<keyword evidence="3" id="KW-1185">Reference proteome</keyword>
<proteinExistence type="predicted"/>
<dbReference type="PaxDb" id="4113-PGSC0003DMT400086908"/>
<reference evidence="2" key="2">
    <citation type="submission" date="2015-06" db="UniProtKB">
        <authorList>
            <consortium name="EnsemblPlants"/>
        </authorList>
    </citation>
    <scope>IDENTIFICATION</scope>
    <source>
        <strain evidence="2">DM1-3 516 R44</strain>
    </source>
</reference>
<feature type="compositionally biased region" description="Basic and acidic residues" evidence="1">
    <location>
        <begin position="10"/>
        <end position="21"/>
    </location>
</feature>
<dbReference type="EnsemblPlants" id="PGSC0003DMT400086908">
    <property type="protein sequence ID" value="PGSC0003DMT400086908"/>
    <property type="gene ID" value="PGSC0003DMG400036479"/>
</dbReference>
<accession>M1DCR7</accession>
<dbReference type="eggNOG" id="ENOG502R8SS">
    <property type="taxonomic scope" value="Eukaryota"/>
</dbReference>
<evidence type="ECO:0000256" key="1">
    <source>
        <dbReference type="SAM" id="MobiDB-lite"/>
    </source>
</evidence>
<reference evidence="3" key="1">
    <citation type="journal article" date="2011" name="Nature">
        <title>Genome sequence and analysis of the tuber crop potato.</title>
        <authorList>
            <consortium name="The Potato Genome Sequencing Consortium"/>
        </authorList>
    </citation>
    <scope>NUCLEOTIDE SEQUENCE [LARGE SCALE GENOMIC DNA]</scope>
    <source>
        <strain evidence="3">cv. DM1-3 516 R44</strain>
    </source>
</reference>
<protein>
    <submittedName>
        <fullName evidence="2">Uncharacterized protein</fullName>
    </submittedName>
</protein>
<evidence type="ECO:0000313" key="3">
    <source>
        <dbReference type="Proteomes" id="UP000011115"/>
    </source>
</evidence>
<name>M1DCR7_SOLTU</name>
<evidence type="ECO:0000313" key="2">
    <source>
        <dbReference type="EnsemblPlants" id="PGSC0003DMT400086908"/>
    </source>
</evidence>
<dbReference type="HOGENOM" id="CLU_1191652_0_0_1"/>
<feature type="region of interest" description="Disordered" evidence="1">
    <location>
        <begin position="85"/>
        <end position="136"/>
    </location>
</feature>
<feature type="compositionally biased region" description="Low complexity" evidence="1">
    <location>
        <begin position="111"/>
        <end position="126"/>
    </location>
</feature>
<sequence>MSKKTTKAKISSDGRAERRATPKDVGLGCVWGAMLGAKRQLLKSLGLHNVCGRFDLVCKRNNSSLARKGDLVEPYNEPERILRQRRKMNQGRQGELGLGLPGDIDDDNEDNLNNPKNVNNQRNPNNQGVPPVTPARPVRDVAVPLPANLASSIRKPPPEGGRSVTDKEMETLADRYPLIESATFLCKSGPAFMEPLDDDKATADEAMDDEEEDADVADEANALMVFGGDNDEA</sequence>